<dbReference type="AlphaFoldDB" id="A0AAN1Y0L3"/>
<dbReference type="Gene3D" id="2.60.120.10">
    <property type="entry name" value="Jelly Rolls"/>
    <property type="match status" value="1"/>
</dbReference>
<name>A0AAN1Y0L3_UNVUL</name>
<evidence type="ECO:0000313" key="6">
    <source>
        <dbReference type="Proteomes" id="UP001317532"/>
    </source>
</evidence>
<evidence type="ECO:0000259" key="4">
    <source>
        <dbReference type="Pfam" id="PF13545"/>
    </source>
</evidence>
<keyword evidence="3" id="KW-0804">Transcription</keyword>
<keyword evidence="1" id="KW-0805">Transcription regulation</keyword>
<dbReference type="InterPro" id="IPR012318">
    <property type="entry name" value="HTH_CRP"/>
</dbReference>
<dbReference type="InterPro" id="IPR014710">
    <property type="entry name" value="RmlC-like_jellyroll"/>
</dbReference>
<sequence>MISVVTVMSDGTQIETVTVGREGLTGAQALLDGSPASGLTWCQVAGDAYRISYTALAELCGVYRTLRVLVERYMSAQIDVMAQSIACNRLHYVNERCARWLLMTHDRVGRDEFPLTHEGLATKLGVRRAGVSIAAAALQQAGAIRYARGKVAIADRAQLEDAACECYGAINDAYHRRRLAAS</sequence>
<protein>
    <recommendedName>
        <fullName evidence="4">HTH crp-type domain-containing protein</fullName>
    </recommendedName>
</protein>
<dbReference type="SUPFAM" id="SSF51206">
    <property type="entry name" value="cAMP-binding domain-like"/>
    <property type="match status" value="1"/>
</dbReference>
<dbReference type="KEGG" id="vab:WPS_31730"/>
<dbReference type="InterPro" id="IPR036390">
    <property type="entry name" value="WH_DNA-bd_sf"/>
</dbReference>
<gene>
    <name evidence="5" type="ORF">WPS_31730</name>
</gene>
<keyword evidence="2" id="KW-0238">DNA-binding</keyword>
<keyword evidence="6" id="KW-1185">Reference proteome</keyword>
<evidence type="ECO:0000256" key="3">
    <source>
        <dbReference type="ARBA" id="ARBA00023163"/>
    </source>
</evidence>
<dbReference type="GO" id="GO:0003677">
    <property type="term" value="F:DNA binding"/>
    <property type="evidence" value="ECO:0007669"/>
    <property type="project" value="UniProtKB-KW"/>
</dbReference>
<reference evidence="5 6" key="1">
    <citation type="journal article" date="2022" name="ISME Commun">
        <title>Vulcanimicrobium alpinus gen. nov. sp. nov., the first cultivated representative of the candidate phylum 'Eremiobacterota', is a metabolically versatile aerobic anoxygenic phototroph.</title>
        <authorList>
            <person name="Yabe S."/>
            <person name="Muto K."/>
            <person name="Abe K."/>
            <person name="Yokota A."/>
            <person name="Staudigel H."/>
            <person name="Tebo B.M."/>
        </authorList>
    </citation>
    <scope>NUCLEOTIDE SEQUENCE [LARGE SCALE GENOMIC DNA]</scope>
    <source>
        <strain evidence="5 6">WC8-2</strain>
    </source>
</reference>
<dbReference type="GO" id="GO:0006355">
    <property type="term" value="P:regulation of DNA-templated transcription"/>
    <property type="evidence" value="ECO:0007669"/>
    <property type="project" value="InterPro"/>
</dbReference>
<organism evidence="5 6">
    <name type="scientific">Vulcanimicrobium alpinum</name>
    <dbReference type="NCBI Taxonomy" id="3016050"/>
    <lineage>
        <taxon>Bacteria</taxon>
        <taxon>Bacillati</taxon>
        <taxon>Vulcanimicrobiota</taxon>
        <taxon>Vulcanimicrobiia</taxon>
        <taxon>Vulcanimicrobiales</taxon>
        <taxon>Vulcanimicrobiaceae</taxon>
        <taxon>Vulcanimicrobium</taxon>
    </lineage>
</organism>
<dbReference type="Proteomes" id="UP001317532">
    <property type="component" value="Chromosome"/>
</dbReference>
<dbReference type="EMBL" id="AP025523">
    <property type="protein sequence ID" value="BDE07897.1"/>
    <property type="molecule type" value="Genomic_DNA"/>
</dbReference>
<feature type="domain" description="HTH crp-type" evidence="4">
    <location>
        <begin position="95"/>
        <end position="161"/>
    </location>
</feature>
<dbReference type="SUPFAM" id="SSF46785">
    <property type="entry name" value="Winged helix' DNA-binding domain"/>
    <property type="match status" value="1"/>
</dbReference>
<accession>A0AAN1Y0L3</accession>
<proteinExistence type="predicted"/>
<evidence type="ECO:0000256" key="1">
    <source>
        <dbReference type="ARBA" id="ARBA00023015"/>
    </source>
</evidence>
<evidence type="ECO:0000256" key="2">
    <source>
        <dbReference type="ARBA" id="ARBA00023125"/>
    </source>
</evidence>
<evidence type="ECO:0000313" key="5">
    <source>
        <dbReference type="EMBL" id="BDE07897.1"/>
    </source>
</evidence>
<dbReference type="Pfam" id="PF13545">
    <property type="entry name" value="HTH_Crp_2"/>
    <property type="match status" value="1"/>
</dbReference>
<dbReference type="InterPro" id="IPR018490">
    <property type="entry name" value="cNMP-bd_dom_sf"/>
</dbReference>